<evidence type="ECO:0000256" key="2">
    <source>
        <dbReference type="SAM" id="MobiDB-lite"/>
    </source>
</evidence>
<feature type="region of interest" description="Disordered" evidence="2">
    <location>
        <begin position="54"/>
        <end position="75"/>
    </location>
</feature>
<dbReference type="AlphaFoldDB" id="A0A8J2P4I8"/>
<name>A0A8J2P4I8_9HEXA</name>
<feature type="domain" description="CCHC-type" evidence="3">
    <location>
        <begin position="16"/>
        <end position="30"/>
    </location>
</feature>
<dbReference type="PANTHER" id="PTHR47331:SF5">
    <property type="entry name" value="RIBONUCLEASE H"/>
    <property type="match status" value="1"/>
</dbReference>
<gene>
    <name evidence="4" type="ORF">AFUS01_LOCUS14217</name>
</gene>
<dbReference type="EMBL" id="CAJVCH010119347">
    <property type="protein sequence ID" value="CAG7725251.1"/>
    <property type="molecule type" value="Genomic_DNA"/>
</dbReference>
<dbReference type="InterPro" id="IPR001878">
    <property type="entry name" value="Znf_CCHC"/>
</dbReference>
<keyword evidence="1" id="KW-0863">Zinc-finger</keyword>
<keyword evidence="1" id="KW-0479">Metal-binding</keyword>
<evidence type="ECO:0000256" key="1">
    <source>
        <dbReference type="PROSITE-ProRule" id="PRU00047"/>
    </source>
</evidence>
<keyword evidence="5" id="KW-1185">Reference proteome</keyword>
<keyword evidence="1" id="KW-0862">Zinc</keyword>
<dbReference type="GO" id="GO:0003676">
    <property type="term" value="F:nucleic acid binding"/>
    <property type="evidence" value="ECO:0007669"/>
    <property type="project" value="InterPro"/>
</dbReference>
<dbReference type="PROSITE" id="PS50158">
    <property type="entry name" value="ZF_CCHC"/>
    <property type="match status" value="1"/>
</dbReference>
<organism evidence="4 5">
    <name type="scientific">Allacma fusca</name>
    <dbReference type="NCBI Taxonomy" id="39272"/>
    <lineage>
        <taxon>Eukaryota</taxon>
        <taxon>Metazoa</taxon>
        <taxon>Ecdysozoa</taxon>
        <taxon>Arthropoda</taxon>
        <taxon>Hexapoda</taxon>
        <taxon>Collembola</taxon>
        <taxon>Symphypleona</taxon>
        <taxon>Sminthuridae</taxon>
        <taxon>Allacma</taxon>
    </lineage>
</organism>
<dbReference type="GO" id="GO:0008270">
    <property type="term" value="F:zinc ion binding"/>
    <property type="evidence" value="ECO:0007669"/>
    <property type="project" value="UniProtKB-KW"/>
</dbReference>
<dbReference type="Proteomes" id="UP000708208">
    <property type="component" value="Unassembled WGS sequence"/>
</dbReference>
<dbReference type="OrthoDB" id="5967017at2759"/>
<accession>A0A8J2P4I8</accession>
<proteinExistence type="predicted"/>
<evidence type="ECO:0000313" key="4">
    <source>
        <dbReference type="EMBL" id="CAG7725251.1"/>
    </source>
</evidence>
<evidence type="ECO:0000313" key="5">
    <source>
        <dbReference type="Proteomes" id="UP000708208"/>
    </source>
</evidence>
<evidence type="ECO:0000259" key="3">
    <source>
        <dbReference type="PROSITE" id="PS50158"/>
    </source>
</evidence>
<feature type="compositionally biased region" description="Polar residues" evidence="2">
    <location>
        <begin position="57"/>
        <end position="75"/>
    </location>
</feature>
<reference evidence="4" key="1">
    <citation type="submission" date="2021-06" db="EMBL/GenBank/DDBJ databases">
        <authorList>
            <person name="Hodson N. C."/>
            <person name="Mongue J. A."/>
            <person name="Jaron S. K."/>
        </authorList>
    </citation>
    <scope>NUCLEOTIDE SEQUENCE</scope>
</reference>
<protein>
    <recommendedName>
        <fullName evidence="3">CCHC-type domain-containing protein</fullName>
    </recommendedName>
</protein>
<dbReference type="PANTHER" id="PTHR47331">
    <property type="entry name" value="PHD-TYPE DOMAIN-CONTAINING PROTEIN"/>
    <property type="match status" value="1"/>
</dbReference>
<sequence>MALSERKSHLQKKKGCFCCLKSGHMGKDCKLYVKCIVCSEKHYPIMCPEIHKKKEQSSTTKQDPNNSSKPSLANLSESPDVLLKTLIVRIRCGSKSRKARVVIDAGSHHSYILKSLAHDMEFQPTGMESLMHALFGGVTSGKVSHNLCKIPIANLEQSYECHITMMDQPTIYSSIPSIPYGPWVDELRSQKIVVSDVGSERRGVDILIGTGVAGGLMTGRIRHLKSGLVAIETKLGWTLMGTVHKSDKDEVASLIVSIFLNSEMCISNLRQLGVIGIHVPVEASSRKDLEKAAKDHFLKTVSINDEGRYEVHLPWIEGHPTVACIFMTAETRLNSTTTQLKTNNRLEDYHKVFEDWLASGVIEKIPDAEVESWGQYMPHRAVIKEHSATTKVRPVFDASAHEKNYASLNDCLEKGPNLIEKISIILIILNHLDFKSVRLGSFLISPRLSCKSALHQRIGTSYVFYGGAISNPRPLLITDIGG</sequence>
<comment type="caution">
    <text evidence="4">The sequence shown here is derived from an EMBL/GenBank/DDBJ whole genome shotgun (WGS) entry which is preliminary data.</text>
</comment>